<organism evidence="1 2">
    <name type="scientific">Pluteus cervinus</name>
    <dbReference type="NCBI Taxonomy" id="181527"/>
    <lineage>
        <taxon>Eukaryota</taxon>
        <taxon>Fungi</taxon>
        <taxon>Dikarya</taxon>
        <taxon>Basidiomycota</taxon>
        <taxon>Agaricomycotina</taxon>
        <taxon>Agaricomycetes</taxon>
        <taxon>Agaricomycetidae</taxon>
        <taxon>Agaricales</taxon>
        <taxon>Pluteineae</taxon>
        <taxon>Pluteaceae</taxon>
        <taxon>Pluteus</taxon>
    </lineage>
</organism>
<evidence type="ECO:0000313" key="1">
    <source>
        <dbReference type="EMBL" id="TFK63037.1"/>
    </source>
</evidence>
<reference evidence="1 2" key="1">
    <citation type="journal article" date="2019" name="Nat. Ecol. Evol.">
        <title>Megaphylogeny resolves global patterns of mushroom evolution.</title>
        <authorList>
            <person name="Varga T."/>
            <person name="Krizsan K."/>
            <person name="Foldi C."/>
            <person name="Dima B."/>
            <person name="Sanchez-Garcia M."/>
            <person name="Sanchez-Ramirez S."/>
            <person name="Szollosi G.J."/>
            <person name="Szarkandi J.G."/>
            <person name="Papp V."/>
            <person name="Albert L."/>
            <person name="Andreopoulos W."/>
            <person name="Angelini C."/>
            <person name="Antonin V."/>
            <person name="Barry K.W."/>
            <person name="Bougher N.L."/>
            <person name="Buchanan P."/>
            <person name="Buyck B."/>
            <person name="Bense V."/>
            <person name="Catcheside P."/>
            <person name="Chovatia M."/>
            <person name="Cooper J."/>
            <person name="Damon W."/>
            <person name="Desjardin D."/>
            <person name="Finy P."/>
            <person name="Geml J."/>
            <person name="Haridas S."/>
            <person name="Hughes K."/>
            <person name="Justo A."/>
            <person name="Karasinski D."/>
            <person name="Kautmanova I."/>
            <person name="Kiss B."/>
            <person name="Kocsube S."/>
            <person name="Kotiranta H."/>
            <person name="LaButti K.M."/>
            <person name="Lechner B.E."/>
            <person name="Liimatainen K."/>
            <person name="Lipzen A."/>
            <person name="Lukacs Z."/>
            <person name="Mihaltcheva S."/>
            <person name="Morgado L.N."/>
            <person name="Niskanen T."/>
            <person name="Noordeloos M.E."/>
            <person name="Ohm R.A."/>
            <person name="Ortiz-Santana B."/>
            <person name="Ovrebo C."/>
            <person name="Racz N."/>
            <person name="Riley R."/>
            <person name="Savchenko A."/>
            <person name="Shiryaev A."/>
            <person name="Soop K."/>
            <person name="Spirin V."/>
            <person name="Szebenyi C."/>
            <person name="Tomsovsky M."/>
            <person name="Tulloss R.E."/>
            <person name="Uehling J."/>
            <person name="Grigoriev I.V."/>
            <person name="Vagvolgyi C."/>
            <person name="Papp T."/>
            <person name="Martin F.M."/>
            <person name="Miettinen O."/>
            <person name="Hibbett D.S."/>
            <person name="Nagy L.G."/>
        </authorList>
    </citation>
    <scope>NUCLEOTIDE SEQUENCE [LARGE SCALE GENOMIC DNA]</scope>
    <source>
        <strain evidence="1 2">NL-1719</strain>
    </source>
</reference>
<feature type="non-terminal residue" evidence="1">
    <location>
        <position position="63"/>
    </location>
</feature>
<accession>A0ACD3ADW6</accession>
<keyword evidence="2" id="KW-1185">Reference proteome</keyword>
<dbReference type="EMBL" id="ML208544">
    <property type="protein sequence ID" value="TFK63037.1"/>
    <property type="molecule type" value="Genomic_DNA"/>
</dbReference>
<dbReference type="Proteomes" id="UP000308600">
    <property type="component" value="Unassembled WGS sequence"/>
</dbReference>
<gene>
    <name evidence="1" type="ORF">BDN72DRAFT_740651</name>
</gene>
<proteinExistence type="predicted"/>
<protein>
    <submittedName>
        <fullName evidence="1">Uncharacterized protein</fullName>
    </submittedName>
</protein>
<evidence type="ECO:0000313" key="2">
    <source>
        <dbReference type="Proteomes" id="UP000308600"/>
    </source>
</evidence>
<feature type="non-terminal residue" evidence="1">
    <location>
        <position position="1"/>
    </location>
</feature>
<sequence>VLFLPAYSPDLNPIEESFSVLKRYIRRHSSEIRGEEDAIAALYEACGCITAEMAYGWFKHAGY</sequence>
<name>A0ACD3ADW6_9AGAR</name>